<feature type="region of interest" description="Disordered" evidence="1">
    <location>
        <begin position="301"/>
        <end position="401"/>
    </location>
</feature>
<dbReference type="InParanoid" id="A0A067NZP2"/>
<protein>
    <recommendedName>
        <fullName evidence="2">NYN domain-containing protein</fullName>
    </recommendedName>
</protein>
<dbReference type="GO" id="GO:0010468">
    <property type="term" value="P:regulation of gene expression"/>
    <property type="evidence" value="ECO:0007669"/>
    <property type="project" value="InterPro"/>
</dbReference>
<dbReference type="Gene3D" id="3.40.50.1010">
    <property type="entry name" value="5'-nuclease"/>
    <property type="match status" value="1"/>
</dbReference>
<evidence type="ECO:0000259" key="2">
    <source>
        <dbReference type="Pfam" id="PF01936"/>
    </source>
</evidence>
<feature type="compositionally biased region" description="Polar residues" evidence="1">
    <location>
        <begin position="227"/>
        <end position="245"/>
    </location>
</feature>
<dbReference type="GO" id="GO:0005777">
    <property type="term" value="C:peroxisome"/>
    <property type="evidence" value="ECO:0007669"/>
    <property type="project" value="InterPro"/>
</dbReference>
<dbReference type="AlphaFoldDB" id="A0A067NZP2"/>
<dbReference type="CDD" id="cd10910">
    <property type="entry name" value="PIN_limkain_b1_N_like"/>
    <property type="match status" value="1"/>
</dbReference>
<feature type="domain" description="NYN" evidence="2">
    <location>
        <begin position="11"/>
        <end position="149"/>
    </location>
</feature>
<dbReference type="PANTHER" id="PTHR14379">
    <property type="entry name" value="LIMKAIN B LKAP"/>
    <property type="match status" value="1"/>
</dbReference>
<evidence type="ECO:0000256" key="1">
    <source>
        <dbReference type="SAM" id="MobiDB-lite"/>
    </source>
</evidence>
<dbReference type="GO" id="GO:1905762">
    <property type="term" value="F:CCR4-NOT complex binding"/>
    <property type="evidence" value="ECO:0007669"/>
    <property type="project" value="TreeGrafter"/>
</dbReference>
<dbReference type="Pfam" id="PF01936">
    <property type="entry name" value="NYN"/>
    <property type="match status" value="1"/>
</dbReference>
<evidence type="ECO:0000313" key="3">
    <source>
        <dbReference type="EMBL" id="KDQ33543.1"/>
    </source>
</evidence>
<feature type="region of interest" description="Disordered" evidence="1">
    <location>
        <begin position="188"/>
        <end position="245"/>
    </location>
</feature>
<feature type="compositionally biased region" description="Polar residues" evidence="1">
    <location>
        <begin position="304"/>
        <end position="332"/>
    </location>
</feature>
<dbReference type="GO" id="GO:0004540">
    <property type="term" value="F:RNA nuclease activity"/>
    <property type="evidence" value="ECO:0007669"/>
    <property type="project" value="InterPro"/>
</dbReference>
<dbReference type="OrthoDB" id="549353at2759"/>
<dbReference type="InterPro" id="IPR024768">
    <property type="entry name" value="Marf1"/>
</dbReference>
<dbReference type="Proteomes" id="UP000027073">
    <property type="component" value="Unassembled WGS sequence"/>
</dbReference>
<dbReference type="EMBL" id="KL198004">
    <property type="protein sequence ID" value="KDQ33543.1"/>
    <property type="molecule type" value="Genomic_DNA"/>
</dbReference>
<feature type="compositionally biased region" description="Pro residues" evidence="1">
    <location>
        <begin position="358"/>
        <end position="375"/>
    </location>
</feature>
<reference evidence="4" key="1">
    <citation type="journal article" date="2014" name="Proc. Natl. Acad. Sci. U.S.A.">
        <title>Extensive sampling of basidiomycete genomes demonstrates inadequacy of the white-rot/brown-rot paradigm for wood decay fungi.</title>
        <authorList>
            <person name="Riley R."/>
            <person name="Salamov A.A."/>
            <person name="Brown D.W."/>
            <person name="Nagy L.G."/>
            <person name="Floudas D."/>
            <person name="Held B.W."/>
            <person name="Levasseur A."/>
            <person name="Lombard V."/>
            <person name="Morin E."/>
            <person name="Otillar R."/>
            <person name="Lindquist E.A."/>
            <person name="Sun H."/>
            <person name="LaButti K.M."/>
            <person name="Schmutz J."/>
            <person name="Jabbour D."/>
            <person name="Luo H."/>
            <person name="Baker S.E."/>
            <person name="Pisabarro A.G."/>
            <person name="Walton J.D."/>
            <person name="Blanchette R.A."/>
            <person name="Henrissat B."/>
            <person name="Martin F."/>
            <person name="Cullen D."/>
            <person name="Hibbett D.S."/>
            <person name="Grigoriev I.V."/>
        </authorList>
    </citation>
    <scope>NUCLEOTIDE SEQUENCE [LARGE SCALE GENOMIC DNA]</scope>
    <source>
        <strain evidence="4">PC15</strain>
    </source>
</reference>
<dbReference type="PANTHER" id="PTHR14379:SF3">
    <property type="entry name" value="MEIOSIS REGULATOR AND MRNA STABILITY FACTOR 1"/>
    <property type="match status" value="1"/>
</dbReference>
<evidence type="ECO:0000313" key="4">
    <source>
        <dbReference type="Proteomes" id="UP000027073"/>
    </source>
</evidence>
<dbReference type="VEuPathDB" id="FungiDB:PLEOSDRAFT_1099503"/>
<dbReference type="InterPro" id="IPR021139">
    <property type="entry name" value="NYN"/>
</dbReference>
<dbReference type="STRING" id="1137138.A0A067NZP2"/>
<organism evidence="3 4">
    <name type="scientific">Pleurotus ostreatus (strain PC15)</name>
    <name type="common">Oyster mushroom</name>
    <dbReference type="NCBI Taxonomy" id="1137138"/>
    <lineage>
        <taxon>Eukaryota</taxon>
        <taxon>Fungi</taxon>
        <taxon>Dikarya</taxon>
        <taxon>Basidiomycota</taxon>
        <taxon>Agaricomycotina</taxon>
        <taxon>Agaricomycetes</taxon>
        <taxon>Agaricomycetidae</taxon>
        <taxon>Agaricales</taxon>
        <taxon>Pleurotineae</taxon>
        <taxon>Pleurotaceae</taxon>
        <taxon>Pleurotus</taxon>
    </lineage>
</organism>
<accession>A0A067NZP2</accession>
<dbReference type="HOGENOM" id="CLU_019899_1_0_1"/>
<proteinExistence type="predicted"/>
<name>A0A067NZP2_PLEO1</name>
<sequence>MQSKDPNYDDVAIFWDYENCPASSSTSGYLLVNQIRELALMYGIIKIFKAYVECSEQLRAQILRSELQSSGVSLTDCPHMGKKDVADKMMIVDMMIYAMDHPGPRTIIIISGDRDYAYAAALLRMRRFQVVVISTSGSGVSNGLAAQASACYDWTTDVLGNASVPDGPLNNASARSSKEGEFWRAASPLMGKLPTPSPEPVRTALPKGTRPRSSTLSRSDSIDGTFVPSTQPVHLRASSSSDSYVANDLRQPQRSISPFPAAPVTGPAVTRLADVPDEVVYNAPRTPPTFMRAVPVTPKLPSSFLPQQPPRQESTGASGISILSTPSVTHSVSGGGSPDEKGKGKQVEQTIAIQPVLEPTPTPAPATPAPVPSPSFPASTAPVTYTSTPKPAVPSPALASSRSTTAPLVVSRVLPEAFRTLVKVLNVQRQRGKLQQPRSVVACEVISADKNAYEKAGVNKFAQYISIAESKGIVMTGGFGPDAWISVRPEWYNV</sequence>
<gene>
    <name evidence="3" type="ORF">PLEOSDRAFT_1099503</name>
</gene>